<dbReference type="Proteomes" id="UP000009080">
    <property type="component" value="Chromosome"/>
</dbReference>
<name>C5BKN0_TERTT</name>
<reference evidence="1 2" key="1">
    <citation type="journal article" date="2009" name="PLoS ONE">
        <title>The complete genome of Teredinibacter turnerae T7901: an intracellular endosymbiont of marine wood-boring bivalves (shipworms).</title>
        <authorList>
            <person name="Yang J.C."/>
            <person name="Madupu R."/>
            <person name="Durkin A.S."/>
            <person name="Ekborg N.A."/>
            <person name="Pedamallu C.S."/>
            <person name="Hostetler J.B."/>
            <person name="Radune D."/>
            <person name="Toms B.S."/>
            <person name="Henrissat B."/>
            <person name="Coutinho P.M."/>
            <person name="Schwarz S."/>
            <person name="Field L."/>
            <person name="Trindade-Silva A.E."/>
            <person name="Soares C.A.G."/>
            <person name="Elshahawi S."/>
            <person name="Hanora A."/>
            <person name="Schmidt E.W."/>
            <person name="Haygood M.G."/>
            <person name="Posfai J."/>
            <person name="Benner J."/>
            <person name="Madinger C."/>
            <person name="Nove J."/>
            <person name="Anton B."/>
            <person name="Chaudhary K."/>
            <person name="Foster J."/>
            <person name="Holman A."/>
            <person name="Kumar S."/>
            <person name="Lessard P.A."/>
            <person name="Luyten Y.A."/>
            <person name="Slatko B."/>
            <person name="Wood N."/>
            <person name="Wu B."/>
            <person name="Teplitski M."/>
            <person name="Mougous J.D."/>
            <person name="Ward N."/>
            <person name="Eisen J.A."/>
            <person name="Badger J.H."/>
            <person name="Distel D.L."/>
        </authorList>
    </citation>
    <scope>NUCLEOTIDE SEQUENCE [LARGE SCALE GENOMIC DNA]</scope>
    <source>
        <strain evidence="2">ATCC 39867 / T7901</strain>
    </source>
</reference>
<organism evidence="1 2">
    <name type="scientific">Teredinibacter turnerae (strain ATCC 39867 / T7901)</name>
    <dbReference type="NCBI Taxonomy" id="377629"/>
    <lineage>
        <taxon>Bacteria</taxon>
        <taxon>Pseudomonadati</taxon>
        <taxon>Pseudomonadota</taxon>
        <taxon>Gammaproteobacteria</taxon>
        <taxon>Cellvibrionales</taxon>
        <taxon>Cellvibrionaceae</taxon>
        <taxon>Teredinibacter</taxon>
    </lineage>
</organism>
<sequence length="186" mass="20023">MKPIDRLFKSASAAGAARMRLSWKQLALATCIGLPCTTALAVDEYAESTGVRMQHASEVSSDVFVGRVLKTESRWVGKVIVTEATVAPMQVLKGKLASKSVQVVTMGGRVGNIAMTSAHEIALKENELAVFFVKDTDEKSLYGKGKKTFAAGEGKILLKSAATSKDAYFNDARVQQQVRAIEAQIK</sequence>
<dbReference type="eggNOG" id="ENOG5032J5N">
    <property type="taxonomic scope" value="Bacteria"/>
</dbReference>
<dbReference type="AlphaFoldDB" id="C5BKN0"/>
<protein>
    <submittedName>
        <fullName evidence="1">Uncharacterized protein</fullName>
    </submittedName>
</protein>
<dbReference type="OrthoDB" id="9886361at2"/>
<keyword evidence="2" id="KW-1185">Reference proteome</keyword>
<evidence type="ECO:0000313" key="1">
    <source>
        <dbReference type="EMBL" id="ACR13563.1"/>
    </source>
</evidence>
<accession>C5BKN0</accession>
<dbReference type="HOGENOM" id="CLU_1453741_0_0_6"/>
<dbReference type="EMBL" id="CP001614">
    <property type="protein sequence ID" value="ACR13563.1"/>
    <property type="molecule type" value="Genomic_DNA"/>
</dbReference>
<dbReference type="RefSeq" id="WP_015819677.1">
    <property type="nucleotide sequence ID" value="NC_012997.1"/>
</dbReference>
<evidence type="ECO:0000313" key="2">
    <source>
        <dbReference type="Proteomes" id="UP000009080"/>
    </source>
</evidence>
<proteinExistence type="predicted"/>
<gene>
    <name evidence="1" type="ordered locus">TERTU_0016</name>
</gene>
<dbReference type="KEGG" id="ttu:TERTU_0016"/>